<dbReference type="InterPro" id="IPR000873">
    <property type="entry name" value="AMP-dep_synth/lig_dom"/>
</dbReference>
<evidence type="ECO:0000256" key="2">
    <source>
        <dbReference type="ARBA" id="ARBA00006432"/>
    </source>
</evidence>
<keyword evidence="3" id="KW-0596">Phosphopantetheine</keyword>
<dbReference type="PROSITE" id="PS50075">
    <property type="entry name" value="CARRIER"/>
    <property type="match status" value="1"/>
</dbReference>
<dbReference type="RefSeq" id="WP_095371509.1">
    <property type="nucleotide sequence ID" value="NZ_CP022983.1"/>
</dbReference>
<dbReference type="FunFam" id="3.40.50.980:FF:000001">
    <property type="entry name" value="Non-ribosomal peptide synthetase"/>
    <property type="match status" value="1"/>
</dbReference>
<accession>A0A248TIM8</accession>
<dbReference type="InterPro" id="IPR045851">
    <property type="entry name" value="AMP-bd_C_sf"/>
</dbReference>
<dbReference type="Pfam" id="PF00501">
    <property type="entry name" value="AMP-binding"/>
    <property type="match status" value="1"/>
</dbReference>
<dbReference type="InterPro" id="IPR036736">
    <property type="entry name" value="ACP-like_sf"/>
</dbReference>
<dbReference type="GO" id="GO:0047527">
    <property type="term" value="F:2,3-dihydroxybenzoate-serine ligase activity"/>
    <property type="evidence" value="ECO:0007669"/>
    <property type="project" value="TreeGrafter"/>
</dbReference>
<dbReference type="InterPro" id="IPR020806">
    <property type="entry name" value="PKS_PP-bd"/>
</dbReference>
<dbReference type="InterPro" id="IPR001031">
    <property type="entry name" value="Thioesterase"/>
</dbReference>
<dbReference type="PANTHER" id="PTHR45527">
    <property type="entry name" value="NONRIBOSOMAL PEPTIDE SYNTHETASE"/>
    <property type="match status" value="1"/>
</dbReference>
<dbReference type="OrthoDB" id="9765680at2"/>
<dbReference type="SMART" id="SM00823">
    <property type="entry name" value="PKS_PP"/>
    <property type="match status" value="1"/>
</dbReference>
<comment type="cofactor">
    <cofactor evidence="1">
        <name>pantetheine 4'-phosphate</name>
        <dbReference type="ChEBI" id="CHEBI:47942"/>
    </cofactor>
</comment>
<gene>
    <name evidence="6" type="ORF">CKF48_11850</name>
</gene>
<dbReference type="InterPro" id="IPR001242">
    <property type="entry name" value="Condensation_dom"/>
</dbReference>
<dbReference type="GO" id="GO:0009366">
    <property type="term" value="C:enterobactin synthetase complex"/>
    <property type="evidence" value="ECO:0007669"/>
    <property type="project" value="TreeGrafter"/>
</dbReference>
<dbReference type="Pfam" id="PF00975">
    <property type="entry name" value="Thioesterase"/>
    <property type="match status" value="1"/>
</dbReference>
<organism evidence="6 7">
    <name type="scientific">Cytobacillus kochii</name>
    <dbReference type="NCBI Taxonomy" id="859143"/>
    <lineage>
        <taxon>Bacteria</taxon>
        <taxon>Bacillati</taxon>
        <taxon>Bacillota</taxon>
        <taxon>Bacilli</taxon>
        <taxon>Bacillales</taxon>
        <taxon>Bacillaceae</taxon>
        <taxon>Cytobacillus</taxon>
    </lineage>
</organism>
<dbReference type="Gene3D" id="3.30.559.30">
    <property type="entry name" value="Nonribosomal peptide synthetase, condensation domain"/>
    <property type="match status" value="1"/>
</dbReference>
<dbReference type="CDD" id="cd19531">
    <property type="entry name" value="LCL_NRPS-like"/>
    <property type="match status" value="1"/>
</dbReference>
<dbReference type="Pfam" id="PF00668">
    <property type="entry name" value="Condensation"/>
    <property type="match status" value="1"/>
</dbReference>
<dbReference type="InterPro" id="IPR029058">
    <property type="entry name" value="AB_hydrolase_fold"/>
</dbReference>
<dbReference type="SUPFAM" id="SSF52777">
    <property type="entry name" value="CoA-dependent acyltransferases"/>
    <property type="match status" value="2"/>
</dbReference>
<dbReference type="GO" id="GO:0008610">
    <property type="term" value="P:lipid biosynthetic process"/>
    <property type="evidence" value="ECO:0007669"/>
    <property type="project" value="UniProtKB-ARBA"/>
</dbReference>
<comment type="similarity">
    <text evidence="2">Belongs to the ATP-dependent AMP-binding enzyme family.</text>
</comment>
<evidence type="ECO:0000313" key="6">
    <source>
        <dbReference type="EMBL" id="ASV67940.1"/>
    </source>
</evidence>
<dbReference type="PANTHER" id="PTHR45527:SF1">
    <property type="entry name" value="FATTY ACID SYNTHASE"/>
    <property type="match status" value="1"/>
</dbReference>
<dbReference type="GO" id="GO:0031177">
    <property type="term" value="F:phosphopantetheine binding"/>
    <property type="evidence" value="ECO:0007669"/>
    <property type="project" value="InterPro"/>
</dbReference>
<dbReference type="InterPro" id="IPR009081">
    <property type="entry name" value="PP-bd_ACP"/>
</dbReference>
<dbReference type="EMBL" id="CP022983">
    <property type="protein sequence ID" value="ASV67940.1"/>
    <property type="molecule type" value="Genomic_DNA"/>
</dbReference>
<evidence type="ECO:0000256" key="3">
    <source>
        <dbReference type="ARBA" id="ARBA00022450"/>
    </source>
</evidence>
<dbReference type="SUPFAM" id="SSF56801">
    <property type="entry name" value="Acetyl-CoA synthetase-like"/>
    <property type="match status" value="1"/>
</dbReference>
<dbReference type="InterPro" id="IPR020845">
    <property type="entry name" value="AMP-binding_CS"/>
</dbReference>
<dbReference type="Gene3D" id="1.10.1200.10">
    <property type="entry name" value="ACP-like"/>
    <property type="match status" value="1"/>
</dbReference>
<dbReference type="Gene3D" id="3.30.559.10">
    <property type="entry name" value="Chloramphenicol acetyltransferase-like domain"/>
    <property type="match status" value="1"/>
</dbReference>
<dbReference type="PROSITE" id="PS00455">
    <property type="entry name" value="AMP_BINDING"/>
    <property type="match status" value="1"/>
</dbReference>
<dbReference type="KEGG" id="bko:CKF48_11850"/>
<dbReference type="FunFam" id="1.10.1200.10:FF:000005">
    <property type="entry name" value="Nonribosomal peptide synthetase 1"/>
    <property type="match status" value="1"/>
</dbReference>
<evidence type="ECO:0000313" key="7">
    <source>
        <dbReference type="Proteomes" id="UP000215137"/>
    </source>
</evidence>
<dbReference type="Pfam" id="PF00550">
    <property type="entry name" value="PP-binding"/>
    <property type="match status" value="1"/>
</dbReference>
<dbReference type="SUPFAM" id="SSF47336">
    <property type="entry name" value="ACP-like"/>
    <property type="match status" value="1"/>
</dbReference>
<dbReference type="InterPro" id="IPR025110">
    <property type="entry name" value="AMP-bd_C"/>
</dbReference>
<dbReference type="CDD" id="cd05930">
    <property type="entry name" value="A_NRPS"/>
    <property type="match status" value="1"/>
</dbReference>
<dbReference type="InterPro" id="IPR023213">
    <property type="entry name" value="CAT-like_dom_sf"/>
</dbReference>
<reference evidence="6 7" key="1">
    <citation type="submission" date="2017-08" db="EMBL/GenBank/DDBJ databases">
        <title>Complete Genome Sequence of Bacillus kochii Oregon-R-modENCODE STRAIN BDGP4, isolated from Drosophila melanogaster gut.</title>
        <authorList>
            <person name="Wan K.H."/>
            <person name="Yu C."/>
            <person name="Park S."/>
            <person name="Hammonds A.S."/>
            <person name="Booth B.W."/>
            <person name="Celniker S.E."/>
        </authorList>
    </citation>
    <scope>NUCLEOTIDE SEQUENCE [LARGE SCALE GENOMIC DNA]</scope>
    <source>
        <strain evidence="6 7">BDGP4</strain>
    </source>
</reference>
<evidence type="ECO:0000259" key="5">
    <source>
        <dbReference type="PROSITE" id="PS50075"/>
    </source>
</evidence>
<protein>
    <recommendedName>
        <fullName evidence="5">Carrier domain-containing protein</fullName>
    </recommendedName>
</protein>
<dbReference type="InterPro" id="IPR010071">
    <property type="entry name" value="AA_adenyl_dom"/>
</dbReference>
<dbReference type="Proteomes" id="UP000215137">
    <property type="component" value="Chromosome"/>
</dbReference>
<dbReference type="Gene3D" id="3.30.300.30">
    <property type="match status" value="1"/>
</dbReference>
<dbReference type="GO" id="GO:0043041">
    <property type="term" value="P:amino acid activation for nonribosomal peptide biosynthetic process"/>
    <property type="evidence" value="ECO:0007669"/>
    <property type="project" value="TreeGrafter"/>
</dbReference>
<keyword evidence="4" id="KW-0597">Phosphoprotein</keyword>
<evidence type="ECO:0000256" key="1">
    <source>
        <dbReference type="ARBA" id="ARBA00001957"/>
    </source>
</evidence>
<dbReference type="Gene3D" id="3.40.50.1820">
    <property type="entry name" value="alpha/beta hydrolase"/>
    <property type="match status" value="1"/>
</dbReference>
<proteinExistence type="inferred from homology"/>
<evidence type="ECO:0000256" key="4">
    <source>
        <dbReference type="ARBA" id="ARBA00022553"/>
    </source>
</evidence>
<dbReference type="Gene3D" id="2.30.38.10">
    <property type="entry name" value="Luciferase, Domain 3"/>
    <property type="match status" value="1"/>
</dbReference>
<sequence length="1327" mass="151493">MDESLEENVYLLPASFGQKRIWYFEKLFQKSPTYNIPFIFKLSGRLNEKILEHSIMKMIERHEIFRTTFLEVDGEPVQKVSVSSPTFKLIMKNKQEIEEEVKLEEYIQSFAKKAFDIEKGPLINFELIKIDEHFHYFLFNVHHIIYDAWSLDIFKKELLNIYTHLEKGDELQISDPEYHYADFANWESESLLDGKLEQSIGFWKEYLKDASPFLQLQADFPRPREQTYSGNNIRLSFPNELVGKVREYTQKSGSTMNAFFMAAYFILLYRYTGQKDIVIGSPISNRKAAFTEDMIGFIVNTLPIRMSLKPYSKFSSVLKKTIKSFLNVYENSTVPFERIVQEVNPKRENSYHPIFQVLFTYHEQRTEVEQCLKVEYEKINTGTSKFDKVLYINAEGNQAYAEIEYNPDILSKQSMERFINHYIQLVQDIMADPNKPISKLSFMSKHEIAELTSFNMKGRPPSYIHDRIAYHSLHKPNACAVKTDSGSYTFAELERKSNQIAAIIRRSGSKQGSIIGLSMSRTLEQIAAILGIIKSGCAYLPIDPSLPVNRMNFMLSDANAPLLLTDKVVNQHGVPYQIINIKEAMQSELDKPLLCLKELPPDEMLAYVIYTSGSSGKPKGVKVTHASLLNHIDDYLEVFPYQESERVLQNINFTFDASITEIFGSLIGGGTLVLTKQENQFDIAYLANLMYQERVTRAQLFHSLIDKLNDQPLFNNNDSLRMVFTGGEALNRKIVEKFYESINIDATLVNLYGPTEATVAASYHICSKTYPNVTMPIGKNFEGYQLIVLDENLQLVPKGVEGELFIGGPSVSQGYINNEELTKNTFITLDVIGQNQMFYKTGDIVKQLASNEFLFISRKDSQVKIRGFRIELNEIKSTILDYPEITDAAVVTHINNGENQIYAFLVKNKDSQIIAANIKRRLQQVLPHYMVPASFVWVDEIPLSSNGKLLVNELPFERNDLVSKVKLMPKSNVEVKLCHIWQEVLGIKELGVKEDFFDLGGYSIKAIEVVAAVRKEFNVSMTISDLFKYRTIEQLSEFIEDGNKVKVDNNVVVLKQSDTTHPPLFLIHPGGGGALCYMPLVKDMSINLTIYGIESIGYGDNQQPLNTIQEMAVKYVEEVLQIQTEGPYRIAGWSMGGTIAVEMARILEERNYHVSSVILFDAHPFHNLQSVANRDPLIVWAHSLGMDLEAFSQLSNKDKYTEVLERAIRKGVLPKGSEQEDVKRIIEVMGKNNIACESYKFVQEITSDLVLFKCKKIDETQPHALVDENIWRNRTLGKVTVIPVDGNHNNLLESPHSVVIGTMMDQLLSLKEMKQIENDRKSQESPA</sequence>
<feature type="domain" description="Carrier" evidence="5">
    <location>
        <begin position="968"/>
        <end position="1043"/>
    </location>
</feature>
<dbReference type="Pfam" id="PF13193">
    <property type="entry name" value="AMP-binding_C"/>
    <property type="match status" value="1"/>
</dbReference>
<name>A0A248TIM8_9BACI</name>
<dbReference type="SUPFAM" id="SSF53474">
    <property type="entry name" value="alpha/beta-Hydrolases"/>
    <property type="match status" value="1"/>
</dbReference>
<dbReference type="NCBIfam" id="TIGR01733">
    <property type="entry name" value="AA-adenyl-dom"/>
    <property type="match status" value="1"/>
</dbReference>
<dbReference type="GO" id="GO:0009239">
    <property type="term" value="P:enterobactin biosynthetic process"/>
    <property type="evidence" value="ECO:0007669"/>
    <property type="project" value="TreeGrafter"/>
</dbReference>
<dbReference type="GO" id="GO:0005829">
    <property type="term" value="C:cytosol"/>
    <property type="evidence" value="ECO:0007669"/>
    <property type="project" value="TreeGrafter"/>
</dbReference>
<keyword evidence="7" id="KW-1185">Reference proteome</keyword>
<dbReference type="Gene3D" id="3.40.50.980">
    <property type="match status" value="2"/>
</dbReference>